<evidence type="ECO:0000256" key="1">
    <source>
        <dbReference type="SAM" id="MobiDB-lite"/>
    </source>
</evidence>
<protein>
    <submittedName>
        <fullName evidence="2">Uncharacterized protein</fullName>
    </submittedName>
</protein>
<sequence length="445" mass="49555">MTPSLTHENVIGITVIRCIPIRNHIIPYSKMPHSRRQARQDKRTLDGELNSGQYLTPNVNNNILESIINQDGKVVSSPQGVNINGKTSALMLHNKILEAFISINILNEPGEIGIYLDRYTAELSKVINKLTFDNELGDLRVFLNGSEKKLREVFNATTFNPLSASSDQIGRMPEGSKDEVTDWLYKELNAITKSHNFKLVLTKVKALSSFGTTIWQLLSPADIRVADANAASLERLFYQSELRNSGNINASFSEFRQNTRSALFDNPTTRARSERMPVLNGVPVKGVYSDAATHGLGFGQVVQRSTDPEETNKLYNLLAGEHNVPNSQINAIRRQNAPIGDLNRPYMLTDNEFKNLPGKWDEKDKNSLPQPHNPYSVKEKQPAAYSLYNIKRKIIEQRLSHGVGINRWQPYGLFGTYANLAGFPSAGAQSGGTTDVMLALQMLSG</sequence>
<name>A0ABT2DXT6_9ENTR</name>
<evidence type="ECO:0000313" key="3">
    <source>
        <dbReference type="Proteomes" id="UP001205357"/>
    </source>
</evidence>
<gene>
    <name evidence="2" type="ORF">MUU47_04760</name>
</gene>
<accession>A0ABT2DXT6</accession>
<keyword evidence="3" id="KW-1185">Reference proteome</keyword>
<reference evidence="2 3" key="1">
    <citation type="submission" date="2022-04" db="EMBL/GenBank/DDBJ databases">
        <title>Proposal of a three novel species of Scandinavium, Scandinavium hiltneri, Scandinavium manionii, Scandinavium tedordense.</title>
        <authorList>
            <person name="Maddock D.W."/>
            <person name="Brady C.L."/>
            <person name="Denman S."/>
            <person name="Arnold D."/>
        </authorList>
    </citation>
    <scope>NUCLEOTIDE SEQUENCE [LARGE SCALE GENOMIC DNA]</scope>
    <source>
        <strain evidence="2 3">H11S7</strain>
    </source>
</reference>
<dbReference type="EMBL" id="JALIGE010000069">
    <property type="protein sequence ID" value="MCS2160446.1"/>
    <property type="molecule type" value="Genomic_DNA"/>
</dbReference>
<organism evidence="2 3">
    <name type="scientific">Scandinavium hiltneri</name>
    <dbReference type="NCBI Taxonomy" id="2926519"/>
    <lineage>
        <taxon>Bacteria</taxon>
        <taxon>Pseudomonadati</taxon>
        <taxon>Pseudomonadota</taxon>
        <taxon>Gammaproteobacteria</taxon>
        <taxon>Enterobacterales</taxon>
        <taxon>Enterobacteriaceae</taxon>
        <taxon>Scandinavium</taxon>
    </lineage>
</organism>
<proteinExistence type="predicted"/>
<comment type="caution">
    <text evidence="2">The sequence shown here is derived from an EMBL/GenBank/DDBJ whole genome shotgun (WGS) entry which is preliminary data.</text>
</comment>
<dbReference type="RefSeq" id="WP_258987019.1">
    <property type="nucleotide sequence ID" value="NZ_JALIGE010000069.1"/>
</dbReference>
<dbReference type="Proteomes" id="UP001205357">
    <property type="component" value="Unassembled WGS sequence"/>
</dbReference>
<evidence type="ECO:0000313" key="2">
    <source>
        <dbReference type="EMBL" id="MCS2160446.1"/>
    </source>
</evidence>
<feature type="region of interest" description="Disordered" evidence="1">
    <location>
        <begin position="358"/>
        <end position="378"/>
    </location>
</feature>